<organism evidence="6 7">
    <name type="scientific">Streptomyces oryzae</name>
    <dbReference type="NCBI Taxonomy" id="1434886"/>
    <lineage>
        <taxon>Bacteria</taxon>
        <taxon>Bacillati</taxon>
        <taxon>Actinomycetota</taxon>
        <taxon>Actinomycetes</taxon>
        <taxon>Kitasatosporales</taxon>
        <taxon>Streptomycetaceae</taxon>
        <taxon>Streptomyces</taxon>
    </lineage>
</organism>
<dbReference type="GO" id="GO:0032259">
    <property type="term" value="P:methylation"/>
    <property type="evidence" value="ECO:0007669"/>
    <property type="project" value="UniProtKB-KW"/>
</dbReference>
<dbReference type="GO" id="GO:0008168">
    <property type="term" value="F:methyltransferase activity"/>
    <property type="evidence" value="ECO:0007669"/>
    <property type="project" value="UniProtKB-KW"/>
</dbReference>
<dbReference type="PANTHER" id="PTHR43667">
    <property type="entry name" value="CYCLOPROPANE-FATTY-ACYL-PHOSPHOLIPID SYNTHASE"/>
    <property type="match status" value="1"/>
</dbReference>
<dbReference type="InterPro" id="IPR029063">
    <property type="entry name" value="SAM-dependent_MTases_sf"/>
</dbReference>
<comment type="similarity">
    <text evidence="1">Belongs to the CFA/CMAS family.</text>
</comment>
<keyword evidence="3" id="KW-0808">Transferase</keyword>
<sequence>MSAVDNPSASLYEEAGADFFAGWMDSRLTMSCALWGPGSNPAPDLETAQHRKLCAFADLAGVRPGHRVVDLGSGFGGMLDYLARERKVSAAVGLNSSALQCQESLGQDLPAVDVRHVAYQNYTPAAPFDAALSIEMVQHLAGPADFAAGTHIDRYRDLLRRVREWTRPGAGFAIGATVVVGPKRRSHGEHERLLAELQLTGLPPQLADLLYAADGLWEPLRVETHRDDYLRTYDTWIESIQGRQDAARARWGKDLVDGILGLIRFEREAFRTGDLSAVFLALRRIDNPV</sequence>
<dbReference type="Proteomes" id="UP001519064">
    <property type="component" value="Unassembled WGS sequence"/>
</dbReference>
<evidence type="ECO:0000256" key="1">
    <source>
        <dbReference type="ARBA" id="ARBA00010815"/>
    </source>
</evidence>
<keyword evidence="4" id="KW-0949">S-adenosyl-L-methionine</keyword>
<evidence type="ECO:0000256" key="4">
    <source>
        <dbReference type="ARBA" id="ARBA00022691"/>
    </source>
</evidence>
<evidence type="ECO:0000313" key="7">
    <source>
        <dbReference type="Proteomes" id="UP001519064"/>
    </source>
</evidence>
<dbReference type="Pfam" id="PF02353">
    <property type="entry name" value="CMAS"/>
    <property type="match status" value="1"/>
</dbReference>
<dbReference type="SUPFAM" id="SSF53335">
    <property type="entry name" value="S-adenosyl-L-methionine-dependent methyltransferases"/>
    <property type="match status" value="1"/>
</dbReference>
<evidence type="ECO:0000256" key="3">
    <source>
        <dbReference type="ARBA" id="ARBA00022679"/>
    </source>
</evidence>
<protein>
    <submittedName>
        <fullName evidence="6">Class I SAM-dependent methyltransferase</fullName>
    </submittedName>
</protein>
<accession>A0ABS3XI98</accession>
<keyword evidence="2 6" id="KW-0489">Methyltransferase</keyword>
<dbReference type="Gene3D" id="3.40.50.150">
    <property type="entry name" value="Vaccinia Virus protein VP39"/>
    <property type="match status" value="1"/>
</dbReference>
<evidence type="ECO:0000256" key="2">
    <source>
        <dbReference type="ARBA" id="ARBA00022603"/>
    </source>
</evidence>
<dbReference type="InterPro" id="IPR050723">
    <property type="entry name" value="CFA/CMAS"/>
</dbReference>
<dbReference type="EMBL" id="JADKMA010000162">
    <property type="protein sequence ID" value="MBO8195031.1"/>
    <property type="molecule type" value="Genomic_DNA"/>
</dbReference>
<comment type="caution">
    <text evidence="6">The sequence shown here is derived from an EMBL/GenBank/DDBJ whole genome shotgun (WGS) entry which is preliminary data.</text>
</comment>
<gene>
    <name evidence="6" type="ORF">ITI46_25750</name>
</gene>
<evidence type="ECO:0000256" key="5">
    <source>
        <dbReference type="ARBA" id="ARBA00023098"/>
    </source>
</evidence>
<reference evidence="6 7" key="1">
    <citation type="submission" date="2020-11" db="EMBL/GenBank/DDBJ databases">
        <title>Streptomyces spirodelae sp. nov., isolated from duckweed.</title>
        <authorList>
            <person name="Saimee Y."/>
            <person name="Duangmal K."/>
        </authorList>
    </citation>
    <scope>NUCLEOTIDE SEQUENCE [LARGE SCALE GENOMIC DNA]</scope>
    <source>
        <strain evidence="6 7">S16-07</strain>
    </source>
</reference>
<name>A0ABS3XI98_9ACTN</name>
<proteinExistence type="inferred from homology"/>
<dbReference type="PANTHER" id="PTHR43667:SF1">
    <property type="entry name" value="CYCLOPROPANE-FATTY-ACYL-PHOSPHOLIPID SYNTHASE"/>
    <property type="match status" value="1"/>
</dbReference>
<keyword evidence="5" id="KW-0443">Lipid metabolism</keyword>
<evidence type="ECO:0000313" key="6">
    <source>
        <dbReference type="EMBL" id="MBO8195031.1"/>
    </source>
</evidence>
<keyword evidence="7" id="KW-1185">Reference proteome</keyword>